<keyword evidence="1 5" id="KW-0547">Nucleotide-binding</keyword>
<evidence type="ECO:0000256" key="1">
    <source>
        <dbReference type="ARBA" id="ARBA00022741"/>
    </source>
</evidence>
<dbReference type="InterPro" id="IPR048228">
    <property type="entry name" value="HelD_bacillota"/>
</dbReference>
<dbReference type="PANTHER" id="PTHR11070:SF17">
    <property type="entry name" value="DNA HELICASE IV"/>
    <property type="match status" value="1"/>
</dbReference>
<dbReference type="Proteomes" id="UP001597191">
    <property type="component" value="Unassembled WGS sequence"/>
</dbReference>
<evidence type="ECO:0000256" key="3">
    <source>
        <dbReference type="ARBA" id="ARBA00022806"/>
    </source>
</evidence>
<evidence type="ECO:0000256" key="2">
    <source>
        <dbReference type="ARBA" id="ARBA00022801"/>
    </source>
</evidence>
<keyword evidence="3 5" id="KW-0347">Helicase</keyword>
<organism evidence="7 8">
    <name type="scientific">Lapidilactobacillus gannanensis</name>
    <dbReference type="NCBI Taxonomy" id="2486002"/>
    <lineage>
        <taxon>Bacteria</taxon>
        <taxon>Bacillati</taxon>
        <taxon>Bacillota</taxon>
        <taxon>Bacilli</taxon>
        <taxon>Lactobacillales</taxon>
        <taxon>Lactobacillaceae</taxon>
        <taxon>Lapidilactobacillus</taxon>
    </lineage>
</organism>
<proteinExistence type="predicted"/>
<comment type="caution">
    <text evidence="7">The sequence shown here is derived from an EMBL/GenBank/DDBJ whole genome shotgun (WGS) entry which is preliminary data.</text>
</comment>
<dbReference type="Gene3D" id="3.40.50.300">
    <property type="entry name" value="P-loop containing nucleotide triphosphate hydrolases"/>
    <property type="match status" value="2"/>
</dbReference>
<keyword evidence="2 5" id="KW-0378">Hydrolase</keyword>
<dbReference type="InterPro" id="IPR014016">
    <property type="entry name" value="UvrD-like_ATP-bd"/>
</dbReference>
<protein>
    <submittedName>
        <fullName evidence="7">RNA polymerase recycling motor HelD</fullName>
    </submittedName>
</protein>
<sequence length="757" mass="87033">MYADLNREAEVKRVKEVSQIIAAEQTSNQTKLQNAQHETHQIELNYGDAAKVNTIEVDDRMETNAAIQQQKQLVSLAVENQTILEKRQQRLERLAKSPYFGRIDIDDGFEQETLYIGTATLMDAQDEDFLIYDWRSPIAGIYYNGTLGSVSYQAPAGRQEVKLAHKRQFTIQNDQITNMFDTNETVGDEILQGVLGEAATLYMQNIVATIQREQNDIIRNTSADVLIVQGVAGSGKTSTILQRLAYLLYHSRQKLAAEQVIMFSPNHLFSNYISQVLPSLGEKNMRQVTLSEFFSQRCHHLQVEDKFSRYEHDQQQLPEIAQKMRQFLEAGNILQLVRTYLKQPDFQLKFNDLLLNGETIISQADCVKVYQTLPSQMAWSNKFQQTKNRLIRKLQRLVRHEAQADWVQERVDTLSDYEYQTLLDQQRFDNDEAERLFLGKKIAQLHFEPIYDALYNDYFLDIDQQYLDFLTKNAPTTVAANYWQTRIEHVQAHFERHQLQLSDCAPYLYLRDQLTGGGENHQIQYLFIDEMQDYSPAQLAYLHASFPLAKLTLLGDQAQDLFASSVGLDHFDEEIAALFPHKKVKLYHLNNSYRSTQQITHFASALLPDQQEILAFNRPGPKPQLIICQRLAELNQQVSQQCQRLLTTQSMVAVLTKTEVEAEQIYATLQSDAPVTLMTEKQHHLENGIMIMPIYLAKGLEFDAVIGYNVSAELFQTTTDAHILYTIASRAMHELVLISLGQPTKLITDLDPQLYQK</sequence>
<keyword evidence="4 5" id="KW-0067">ATP-binding</keyword>
<reference evidence="8" key="1">
    <citation type="journal article" date="2019" name="Int. J. Syst. Evol. Microbiol.">
        <title>The Global Catalogue of Microorganisms (GCM) 10K type strain sequencing project: providing services to taxonomists for standard genome sequencing and annotation.</title>
        <authorList>
            <consortium name="The Broad Institute Genomics Platform"/>
            <consortium name="The Broad Institute Genome Sequencing Center for Infectious Disease"/>
            <person name="Wu L."/>
            <person name="Ma J."/>
        </authorList>
    </citation>
    <scope>NUCLEOTIDE SEQUENCE [LARGE SCALE GENOMIC DNA]</scope>
    <source>
        <strain evidence="8">CCM 8937</strain>
    </source>
</reference>
<dbReference type="InterPro" id="IPR027785">
    <property type="entry name" value="UvrD-like_helicase_C"/>
</dbReference>
<evidence type="ECO:0000256" key="4">
    <source>
        <dbReference type="ARBA" id="ARBA00022840"/>
    </source>
</evidence>
<dbReference type="InterPro" id="IPR027417">
    <property type="entry name" value="P-loop_NTPase"/>
</dbReference>
<keyword evidence="8" id="KW-1185">Reference proteome</keyword>
<feature type="binding site" evidence="5">
    <location>
        <begin position="230"/>
        <end position="237"/>
    </location>
    <ligand>
        <name>ATP</name>
        <dbReference type="ChEBI" id="CHEBI:30616"/>
    </ligand>
</feature>
<gene>
    <name evidence="7" type="primary">helD</name>
    <name evidence="7" type="ORF">ACFQ4R_08080</name>
</gene>
<dbReference type="PROSITE" id="PS51198">
    <property type="entry name" value="UVRD_HELICASE_ATP_BIND"/>
    <property type="match status" value="1"/>
</dbReference>
<evidence type="ECO:0000256" key="5">
    <source>
        <dbReference type="PROSITE-ProRule" id="PRU00560"/>
    </source>
</evidence>
<evidence type="ECO:0000313" key="8">
    <source>
        <dbReference type="Proteomes" id="UP001597191"/>
    </source>
</evidence>
<dbReference type="PANTHER" id="PTHR11070">
    <property type="entry name" value="UVRD / RECB / PCRA DNA HELICASE FAMILY MEMBER"/>
    <property type="match status" value="1"/>
</dbReference>
<evidence type="ECO:0000259" key="6">
    <source>
        <dbReference type="PROSITE" id="PS51198"/>
    </source>
</evidence>
<dbReference type="NCBIfam" id="NF041464">
    <property type="entry name" value="HelD_BACSU"/>
    <property type="match status" value="1"/>
</dbReference>
<evidence type="ECO:0000313" key="7">
    <source>
        <dbReference type="EMBL" id="MFD1411539.1"/>
    </source>
</evidence>
<dbReference type="RefSeq" id="WP_125650793.1">
    <property type="nucleotide sequence ID" value="NZ_JBHTOH010000080.1"/>
</dbReference>
<dbReference type="SUPFAM" id="SSF52540">
    <property type="entry name" value="P-loop containing nucleoside triphosphate hydrolases"/>
    <property type="match status" value="1"/>
</dbReference>
<dbReference type="Pfam" id="PF00580">
    <property type="entry name" value="UvrD-helicase"/>
    <property type="match status" value="1"/>
</dbReference>
<feature type="domain" description="UvrD-like helicase ATP-binding" evidence="6">
    <location>
        <begin position="209"/>
        <end position="596"/>
    </location>
</feature>
<name>A0ABW4BMU4_9LACO</name>
<dbReference type="InterPro" id="IPR000212">
    <property type="entry name" value="DNA_helicase_UvrD/REP"/>
</dbReference>
<dbReference type="Pfam" id="PF13538">
    <property type="entry name" value="UvrD_C_2"/>
    <property type="match status" value="1"/>
</dbReference>
<dbReference type="EMBL" id="JBHTOH010000080">
    <property type="protein sequence ID" value="MFD1411539.1"/>
    <property type="molecule type" value="Genomic_DNA"/>
</dbReference>
<accession>A0ABW4BMU4</accession>